<sequence>PKRLIMAARIDGPTARDALRIIKDSIAAEKTGIAGKFYVDAGGKYPPYDVHLKNVASLVKKYTKIPVVLDTRKELFPPRSCPDAGLYVGWYSVRKYVPAFTWTKGAVGWHVASFEAQHLRSPTSKQWCIKMIQN</sequence>
<dbReference type="EMBL" id="BARS01013624">
    <property type="protein sequence ID" value="GAF98379.1"/>
    <property type="molecule type" value="Genomic_DNA"/>
</dbReference>
<evidence type="ECO:0000313" key="1">
    <source>
        <dbReference type="EMBL" id="GAF98379.1"/>
    </source>
</evidence>
<name>X0TYM1_9ZZZZ</name>
<feature type="non-terminal residue" evidence="1">
    <location>
        <position position="1"/>
    </location>
</feature>
<dbReference type="NCBIfam" id="TIGR03790">
    <property type="entry name" value="TIGR03790 family protein"/>
    <property type="match status" value="1"/>
</dbReference>
<dbReference type="AlphaFoldDB" id="X0TYM1"/>
<feature type="non-terminal residue" evidence="1">
    <location>
        <position position="134"/>
    </location>
</feature>
<proteinExistence type="predicted"/>
<accession>X0TYM1</accession>
<reference evidence="1" key="1">
    <citation type="journal article" date="2014" name="Front. Microbiol.">
        <title>High frequency of phylogenetically diverse reductive dehalogenase-homologous genes in deep subseafloor sedimentary metagenomes.</title>
        <authorList>
            <person name="Kawai M."/>
            <person name="Futagami T."/>
            <person name="Toyoda A."/>
            <person name="Takaki Y."/>
            <person name="Nishi S."/>
            <person name="Hori S."/>
            <person name="Arai W."/>
            <person name="Tsubouchi T."/>
            <person name="Morono Y."/>
            <person name="Uchiyama I."/>
            <person name="Ito T."/>
            <person name="Fujiyama A."/>
            <person name="Inagaki F."/>
            <person name="Takami H."/>
        </authorList>
    </citation>
    <scope>NUCLEOTIDE SEQUENCE</scope>
    <source>
        <strain evidence="1">Expedition CK06-06</strain>
    </source>
</reference>
<protein>
    <submittedName>
        <fullName evidence="1">Uncharacterized protein</fullName>
    </submittedName>
</protein>
<organism evidence="1">
    <name type="scientific">marine sediment metagenome</name>
    <dbReference type="NCBI Taxonomy" id="412755"/>
    <lineage>
        <taxon>unclassified sequences</taxon>
        <taxon>metagenomes</taxon>
        <taxon>ecological metagenomes</taxon>
    </lineage>
</organism>
<gene>
    <name evidence="1" type="ORF">S01H1_23537</name>
</gene>
<comment type="caution">
    <text evidence="1">The sequence shown here is derived from an EMBL/GenBank/DDBJ whole genome shotgun (WGS) entry which is preliminary data.</text>
</comment>
<dbReference type="InterPro" id="IPR022265">
    <property type="entry name" value="CHP03790"/>
</dbReference>